<feature type="transmembrane region" description="Helical" evidence="1">
    <location>
        <begin position="70"/>
        <end position="88"/>
    </location>
</feature>
<keyword evidence="1" id="KW-0472">Membrane</keyword>
<dbReference type="Proteomes" id="UP000026915">
    <property type="component" value="Chromosome 3"/>
</dbReference>
<organism evidence="2 3">
    <name type="scientific">Theobroma cacao</name>
    <name type="common">Cacao</name>
    <name type="synonym">Cocoa</name>
    <dbReference type="NCBI Taxonomy" id="3641"/>
    <lineage>
        <taxon>Eukaryota</taxon>
        <taxon>Viridiplantae</taxon>
        <taxon>Streptophyta</taxon>
        <taxon>Embryophyta</taxon>
        <taxon>Tracheophyta</taxon>
        <taxon>Spermatophyta</taxon>
        <taxon>Magnoliopsida</taxon>
        <taxon>eudicotyledons</taxon>
        <taxon>Gunneridae</taxon>
        <taxon>Pentapetalae</taxon>
        <taxon>rosids</taxon>
        <taxon>malvids</taxon>
        <taxon>Malvales</taxon>
        <taxon>Malvaceae</taxon>
        <taxon>Byttnerioideae</taxon>
        <taxon>Theobroma</taxon>
    </lineage>
</organism>
<accession>A0A061G5I2</accession>
<keyword evidence="1" id="KW-1133">Transmembrane helix</keyword>
<dbReference type="InParanoid" id="A0A061G5I2"/>
<dbReference type="Gramene" id="EOY24831">
    <property type="protein sequence ID" value="EOY24831"/>
    <property type="gene ID" value="TCM_016320"/>
</dbReference>
<gene>
    <name evidence="2" type="ORF">TCM_016320</name>
</gene>
<dbReference type="EMBL" id="CM001881">
    <property type="protein sequence ID" value="EOY24831.1"/>
    <property type="molecule type" value="Genomic_DNA"/>
</dbReference>
<evidence type="ECO:0000256" key="1">
    <source>
        <dbReference type="SAM" id="Phobius"/>
    </source>
</evidence>
<sequence length="120" mass="13969">MQKIQGKERKEKELPKLGSDLFLLSLFGISIIFFPSYQQAGGIPITQKHKTKQRKFQKTKPLNAYCWLPLQINPIFVFVLHLALRFLWLEIAAKSLFWNSSSPFLSDQQFSITKNIGQER</sequence>
<keyword evidence="1" id="KW-0812">Transmembrane</keyword>
<reference evidence="2 3" key="1">
    <citation type="journal article" date="2013" name="Genome Biol.">
        <title>The genome sequence of the most widely cultivated cacao type and its use to identify candidate genes regulating pod color.</title>
        <authorList>
            <person name="Motamayor J.C."/>
            <person name="Mockaitis K."/>
            <person name="Schmutz J."/>
            <person name="Haiminen N."/>
            <person name="Iii D.L."/>
            <person name="Cornejo O."/>
            <person name="Findley S.D."/>
            <person name="Zheng P."/>
            <person name="Utro F."/>
            <person name="Royaert S."/>
            <person name="Saski C."/>
            <person name="Jenkins J."/>
            <person name="Podicheti R."/>
            <person name="Zhao M."/>
            <person name="Scheffler B.E."/>
            <person name="Stack J.C."/>
            <person name="Feltus F.A."/>
            <person name="Mustiga G.M."/>
            <person name="Amores F."/>
            <person name="Phillips W."/>
            <person name="Marelli J.P."/>
            <person name="May G.D."/>
            <person name="Shapiro H."/>
            <person name="Ma J."/>
            <person name="Bustamante C.D."/>
            <person name="Schnell R.J."/>
            <person name="Main D."/>
            <person name="Gilbert D."/>
            <person name="Parida L."/>
            <person name="Kuhn D.N."/>
        </authorList>
    </citation>
    <scope>NUCLEOTIDE SEQUENCE [LARGE SCALE GENOMIC DNA]</scope>
    <source>
        <strain evidence="3">cv. Matina 1-6</strain>
    </source>
</reference>
<proteinExistence type="predicted"/>
<protein>
    <submittedName>
        <fullName evidence="2">Uncharacterized protein</fullName>
    </submittedName>
</protein>
<feature type="transmembrane region" description="Helical" evidence="1">
    <location>
        <begin position="21"/>
        <end position="38"/>
    </location>
</feature>
<name>A0A061G5I2_THECC</name>
<dbReference type="AlphaFoldDB" id="A0A061G5I2"/>
<dbReference type="HOGENOM" id="CLU_2053937_0_0_1"/>
<evidence type="ECO:0000313" key="3">
    <source>
        <dbReference type="Proteomes" id="UP000026915"/>
    </source>
</evidence>
<keyword evidence="3" id="KW-1185">Reference proteome</keyword>
<evidence type="ECO:0000313" key="2">
    <source>
        <dbReference type="EMBL" id="EOY24831.1"/>
    </source>
</evidence>